<sequence>MDAVELFEGYSAYASTEEVAAADASEAPAITSTVTSSQGCAITVSAIFGC</sequence>
<keyword evidence="2" id="KW-1185">Reference proteome</keyword>
<reference evidence="1 2" key="1">
    <citation type="submission" date="2020-08" db="EMBL/GenBank/DDBJ databases">
        <title>Genomic Encyclopedia of Type Strains, Phase III (KMG-III): the genomes of soil and plant-associated and newly described type strains.</title>
        <authorList>
            <person name="Whitman W."/>
        </authorList>
    </citation>
    <scope>NUCLEOTIDE SEQUENCE [LARGE SCALE GENOMIC DNA]</scope>
    <source>
        <strain evidence="1 2">CECT 3273</strain>
    </source>
</reference>
<dbReference type="AlphaFoldDB" id="A0A7W7PSI4"/>
<dbReference type="RefSeq" id="WP_184823924.1">
    <property type="nucleotide sequence ID" value="NZ_BMTI01000016.1"/>
</dbReference>
<organism evidence="1 2">
    <name type="scientific">Streptomyces griseomycini</name>
    <dbReference type="NCBI Taxonomy" id="66895"/>
    <lineage>
        <taxon>Bacteria</taxon>
        <taxon>Bacillati</taxon>
        <taxon>Actinomycetota</taxon>
        <taxon>Actinomycetes</taxon>
        <taxon>Kitasatosporales</taxon>
        <taxon>Streptomycetaceae</taxon>
        <taxon>Streptomyces</taxon>
    </lineage>
</organism>
<evidence type="ECO:0000313" key="1">
    <source>
        <dbReference type="EMBL" id="MBB4900408.1"/>
    </source>
</evidence>
<evidence type="ECO:0000313" key="2">
    <source>
        <dbReference type="Proteomes" id="UP000579523"/>
    </source>
</evidence>
<accession>A0A7W7PSI4</accession>
<comment type="caution">
    <text evidence="1">The sequence shown here is derived from an EMBL/GenBank/DDBJ whole genome shotgun (WGS) entry which is preliminary data.</text>
</comment>
<dbReference type="NCBIfam" id="NF038146">
    <property type="entry name" value="LxmA_leader"/>
    <property type="match status" value="1"/>
</dbReference>
<name>A0A7W7PSI4_9ACTN</name>
<gene>
    <name evidence="1" type="ORF">FHS37_004470</name>
</gene>
<dbReference type="Proteomes" id="UP000579523">
    <property type="component" value="Unassembled WGS sequence"/>
</dbReference>
<protein>
    <submittedName>
        <fullName evidence="1">Uncharacterized protein</fullName>
    </submittedName>
</protein>
<dbReference type="InterPro" id="IPR049906">
    <property type="entry name" value="LxmA-like_leader"/>
</dbReference>
<proteinExistence type="predicted"/>
<dbReference type="EMBL" id="JACHJI010000007">
    <property type="protein sequence ID" value="MBB4900408.1"/>
    <property type="molecule type" value="Genomic_DNA"/>
</dbReference>